<reference evidence="2" key="1">
    <citation type="journal article" date="2013" name="Nat. Commun.">
        <title>Whole-genome sequencing of Oryza brachyantha reveals mechanisms underlying Oryza genome evolution.</title>
        <authorList>
            <person name="Chen J."/>
            <person name="Huang Q."/>
            <person name="Gao D."/>
            <person name="Wang J."/>
            <person name="Lang Y."/>
            <person name="Liu T."/>
            <person name="Li B."/>
            <person name="Bai Z."/>
            <person name="Luis Goicoechea J."/>
            <person name="Liang C."/>
            <person name="Chen C."/>
            <person name="Zhang W."/>
            <person name="Sun S."/>
            <person name="Liao Y."/>
            <person name="Zhang X."/>
            <person name="Yang L."/>
            <person name="Song C."/>
            <person name="Wang M."/>
            <person name="Shi J."/>
            <person name="Liu G."/>
            <person name="Liu J."/>
            <person name="Zhou H."/>
            <person name="Zhou W."/>
            <person name="Yu Q."/>
            <person name="An N."/>
            <person name="Chen Y."/>
            <person name="Cai Q."/>
            <person name="Wang B."/>
            <person name="Liu B."/>
            <person name="Min J."/>
            <person name="Huang Y."/>
            <person name="Wu H."/>
            <person name="Li Z."/>
            <person name="Zhang Y."/>
            <person name="Yin Y."/>
            <person name="Song W."/>
            <person name="Jiang J."/>
            <person name="Jackson S.A."/>
            <person name="Wing R.A."/>
            <person name="Wang J."/>
            <person name="Chen M."/>
        </authorList>
    </citation>
    <scope>NUCLEOTIDE SEQUENCE [LARGE SCALE GENOMIC DNA]</scope>
    <source>
        <strain evidence="2">cv. IRGC 101232</strain>
    </source>
</reference>
<proteinExistence type="predicted"/>
<keyword evidence="1" id="KW-0812">Transmembrane</keyword>
<dbReference type="HOGENOM" id="CLU_2363071_0_0_1"/>
<name>J3NCT8_ORYBR</name>
<feature type="transmembrane region" description="Helical" evidence="1">
    <location>
        <begin position="26"/>
        <end position="47"/>
    </location>
</feature>
<accession>J3NCT8</accession>
<keyword evidence="1" id="KW-0472">Membrane</keyword>
<sequence length="96" mass="10866">MDEVPQVTGPQQPTQEAQILLTADPVLYSSFTPFILLANVAAVHDSIRRSGKRMHRMNHADPPMEAGQHQYYQIMTTTIGEYDVLYAAEVFDEMLQ</sequence>
<dbReference type="EnsemblPlants" id="OB12G17960.1">
    <property type="protein sequence ID" value="OB12G17960.1"/>
    <property type="gene ID" value="OB12G17960"/>
</dbReference>
<evidence type="ECO:0000313" key="2">
    <source>
        <dbReference type="EnsemblPlants" id="OB12G17960.1"/>
    </source>
</evidence>
<dbReference type="Proteomes" id="UP000006038">
    <property type="component" value="Chromosome 12"/>
</dbReference>
<dbReference type="Gramene" id="OB12G17960.1">
    <property type="protein sequence ID" value="OB12G17960.1"/>
    <property type="gene ID" value="OB12G17960"/>
</dbReference>
<reference evidence="2" key="2">
    <citation type="submission" date="2013-04" db="UniProtKB">
        <authorList>
            <consortium name="EnsemblPlants"/>
        </authorList>
    </citation>
    <scope>IDENTIFICATION</scope>
</reference>
<keyword evidence="3" id="KW-1185">Reference proteome</keyword>
<evidence type="ECO:0000256" key="1">
    <source>
        <dbReference type="SAM" id="Phobius"/>
    </source>
</evidence>
<keyword evidence="1" id="KW-1133">Transmembrane helix</keyword>
<evidence type="ECO:0000313" key="3">
    <source>
        <dbReference type="Proteomes" id="UP000006038"/>
    </source>
</evidence>
<organism evidence="2">
    <name type="scientific">Oryza brachyantha</name>
    <name type="common">malo sina</name>
    <dbReference type="NCBI Taxonomy" id="4533"/>
    <lineage>
        <taxon>Eukaryota</taxon>
        <taxon>Viridiplantae</taxon>
        <taxon>Streptophyta</taxon>
        <taxon>Embryophyta</taxon>
        <taxon>Tracheophyta</taxon>
        <taxon>Spermatophyta</taxon>
        <taxon>Magnoliopsida</taxon>
        <taxon>Liliopsida</taxon>
        <taxon>Poales</taxon>
        <taxon>Poaceae</taxon>
        <taxon>BOP clade</taxon>
        <taxon>Oryzoideae</taxon>
        <taxon>Oryzeae</taxon>
        <taxon>Oryzinae</taxon>
        <taxon>Oryza</taxon>
    </lineage>
</organism>
<dbReference type="AlphaFoldDB" id="J3NCT8"/>
<protein>
    <submittedName>
        <fullName evidence="2">Uncharacterized protein</fullName>
    </submittedName>
</protein>